<evidence type="ECO:0000256" key="6">
    <source>
        <dbReference type="ARBA" id="ARBA00022741"/>
    </source>
</evidence>
<reference evidence="12 13" key="1">
    <citation type="journal article" date="2015" name="Nature">
        <title>rRNA introns, odd ribosomes, and small enigmatic genomes across a large radiation of phyla.</title>
        <authorList>
            <person name="Brown C.T."/>
            <person name="Hug L.A."/>
            <person name="Thomas B.C."/>
            <person name="Sharon I."/>
            <person name="Castelle C.J."/>
            <person name="Singh A."/>
            <person name="Wilkins M.J."/>
            <person name="Williams K.H."/>
            <person name="Banfield J.F."/>
        </authorList>
    </citation>
    <scope>NUCLEOTIDE SEQUENCE [LARGE SCALE GENOMIC DNA]</scope>
</reference>
<comment type="pathway">
    <text evidence="1">Pyrimidine metabolism; CTP biosynthesis via de novo pathway; UDP from UMP (UMPK route): step 1/1.</text>
</comment>
<evidence type="ECO:0000256" key="10">
    <source>
        <dbReference type="ARBA" id="ARBA00032092"/>
    </source>
</evidence>
<dbReference type="PANTHER" id="PTHR42833:SF4">
    <property type="entry name" value="URIDYLATE KINASE PUMPKIN, CHLOROPLASTIC"/>
    <property type="match status" value="1"/>
</dbReference>
<dbReference type="GO" id="GO:0006225">
    <property type="term" value="P:UDP biosynthetic process"/>
    <property type="evidence" value="ECO:0007669"/>
    <property type="project" value="TreeGrafter"/>
</dbReference>
<name>A0A0G0QNI1_9BACT</name>
<proteinExistence type="inferred from homology"/>
<evidence type="ECO:0000256" key="5">
    <source>
        <dbReference type="ARBA" id="ARBA00022679"/>
    </source>
</evidence>
<evidence type="ECO:0000256" key="3">
    <source>
        <dbReference type="ARBA" id="ARBA00012899"/>
    </source>
</evidence>
<evidence type="ECO:0000256" key="4">
    <source>
        <dbReference type="ARBA" id="ARBA00022490"/>
    </source>
</evidence>
<keyword evidence="7" id="KW-0418">Kinase</keyword>
<dbReference type="EC" id="2.7.4.22" evidence="3"/>
<dbReference type="InterPro" id="IPR011818">
    <property type="entry name" value="Uridylate_kinase_arch/spir"/>
</dbReference>
<evidence type="ECO:0000313" key="12">
    <source>
        <dbReference type="EMBL" id="KKR41673.1"/>
    </source>
</evidence>
<keyword evidence="6" id="KW-0547">Nucleotide-binding</keyword>
<dbReference type="NCBIfam" id="TIGR02076">
    <property type="entry name" value="pyrH_arch"/>
    <property type="match status" value="1"/>
</dbReference>
<dbReference type="AlphaFoldDB" id="A0A0G0QNI1"/>
<evidence type="ECO:0000256" key="2">
    <source>
        <dbReference type="ARBA" id="ARBA00007614"/>
    </source>
</evidence>
<comment type="similarity">
    <text evidence="2">Belongs to the UMP kinase family.</text>
</comment>
<feature type="domain" description="Aspartate/glutamate/uridylate kinase" evidence="11">
    <location>
        <begin position="4"/>
        <end position="209"/>
    </location>
</feature>
<dbReference type="GO" id="GO:0005524">
    <property type="term" value="F:ATP binding"/>
    <property type="evidence" value="ECO:0007669"/>
    <property type="project" value="UniProtKB-KW"/>
</dbReference>
<keyword evidence="8" id="KW-0067">ATP-binding</keyword>
<evidence type="ECO:0000259" key="11">
    <source>
        <dbReference type="Pfam" id="PF00696"/>
    </source>
</evidence>
<gene>
    <name evidence="12" type="ORF">UT78_C0022G0011</name>
</gene>
<protein>
    <recommendedName>
        <fullName evidence="3">UMP kinase</fullName>
        <ecNumber evidence="3">2.7.4.22</ecNumber>
    </recommendedName>
    <alternativeName>
        <fullName evidence="10">Uridine monophosphate kinase</fullName>
    </alternativeName>
</protein>
<dbReference type="Proteomes" id="UP000034301">
    <property type="component" value="Unassembled WGS sequence"/>
</dbReference>
<dbReference type="SUPFAM" id="SSF53633">
    <property type="entry name" value="Carbamate kinase-like"/>
    <property type="match status" value="1"/>
</dbReference>
<evidence type="ECO:0000256" key="9">
    <source>
        <dbReference type="ARBA" id="ARBA00022975"/>
    </source>
</evidence>
<evidence type="ECO:0000256" key="7">
    <source>
        <dbReference type="ARBA" id="ARBA00022777"/>
    </source>
</evidence>
<evidence type="ECO:0000313" key="13">
    <source>
        <dbReference type="Proteomes" id="UP000034301"/>
    </source>
</evidence>
<keyword evidence="5" id="KW-0808">Transferase</keyword>
<dbReference type="InterPro" id="IPR036393">
    <property type="entry name" value="AceGlu_kinase-like_sf"/>
</dbReference>
<sequence length="231" mass="25539">MEETIIISLGGSLIVPEEIDAEFLKEFRNLILSYVAKGKRFVIDTGGGKTCRKYQSVAREIVDASKEDLDWIGLTVNNVNAQLVRVIFGKDACKKVFYDLREEELREKILEYPIVIGGALEPGHSSDFDAVLAAKNIGAKKIINLSNTDYVYDADPKINPEAKKIEQISWADYRALIPKEWTHAGLNSPFDPVASKAAEEAGMTVIIMNGKPIDNLAKCLNGEKFMGTTIS</sequence>
<dbReference type="PANTHER" id="PTHR42833">
    <property type="entry name" value="URIDYLATE KINASE"/>
    <property type="match status" value="1"/>
</dbReference>
<dbReference type="Gene3D" id="3.40.1160.10">
    <property type="entry name" value="Acetylglutamate kinase-like"/>
    <property type="match status" value="1"/>
</dbReference>
<keyword evidence="4" id="KW-0963">Cytoplasm</keyword>
<evidence type="ECO:0000256" key="1">
    <source>
        <dbReference type="ARBA" id="ARBA00004791"/>
    </source>
</evidence>
<dbReference type="EMBL" id="LBYC01000022">
    <property type="protein sequence ID" value="KKR41673.1"/>
    <property type="molecule type" value="Genomic_DNA"/>
</dbReference>
<evidence type="ECO:0000256" key="8">
    <source>
        <dbReference type="ARBA" id="ARBA00022840"/>
    </source>
</evidence>
<comment type="caution">
    <text evidence="12">The sequence shown here is derived from an EMBL/GenBank/DDBJ whole genome shotgun (WGS) entry which is preliminary data.</text>
</comment>
<organism evidence="12 13">
    <name type="scientific">Candidatus Nomurabacteria bacterium GW2011_GWF2_40_12</name>
    <dbReference type="NCBI Taxonomy" id="1618776"/>
    <lineage>
        <taxon>Bacteria</taxon>
        <taxon>Candidatus Nomuraibacteriota</taxon>
    </lineage>
</organism>
<accession>A0A0G0QNI1</accession>
<keyword evidence="9" id="KW-0665">Pyrimidine biosynthesis</keyword>
<dbReference type="InterPro" id="IPR001048">
    <property type="entry name" value="Asp/Glu/Uridylate_kinase"/>
</dbReference>
<dbReference type="GO" id="GO:0033862">
    <property type="term" value="F:UMP kinase activity"/>
    <property type="evidence" value="ECO:0007669"/>
    <property type="project" value="UniProtKB-EC"/>
</dbReference>
<dbReference type="Pfam" id="PF00696">
    <property type="entry name" value="AA_kinase"/>
    <property type="match status" value="1"/>
</dbReference>